<protein>
    <submittedName>
        <fullName evidence="2">Mannosyltransferase</fullName>
    </submittedName>
</protein>
<keyword evidence="2" id="KW-0808">Transferase</keyword>
<feature type="domain" description="Glycosyl transferase family 1" evidence="1">
    <location>
        <begin position="162"/>
        <end position="319"/>
    </location>
</feature>
<dbReference type="OrthoDB" id="5490290at2"/>
<evidence type="ECO:0000259" key="1">
    <source>
        <dbReference type="Pfam" id="PF00534"/>
    </source>
</evidence>
<dbReference type="CDD" id="cd03801">
    <property type="entry name" value="GT4_PimA-like"/>
    <property type="match status" value="1"/>
</dbReference>
<evidence type="ECO:0000313" key="3">
    <source>
        <dbReference type="Proteomes" id="UP000182466"/>
    </source>
</evidence>
<sequence length="355" mass="38376">MAELFVTNFNPRFTGVSATAANVIRQQMQHHDLRLVGHALPGCPDPITVAQARRESRSSAKLPFAIWHVRRNPEMRTAIWARDVLRLPIRVVFTSAAQRRHSAYPRWLISRMDAVIATTDKAAEHVPHVHAVVPHGVDTALFTPAPNRAVAWAALGYGGDIGIATVGRIRPEKGTDLFVQAMLRLLPDLPGATALVLGRAAREHQGFQHDLQDLIARAGLTHRILFPGEVPAAELPALIRGLSLAMQLPRYEGYGMVPLEAMASGVPFVGSEAGYYRAFSAQGRSGTIVQQDAPADAARAAHAILTDPGRHATMAAAARTIASADFSAASEAAGIEDVYRHLWQRSDLPPGRPSI</sequence>
<proteinExistence type="predicted"/>
<dbReference type="EMBL" id="FPAW01000004">
    <property type="protein sequence ID" value="SFT64192.1"/>
    <property type="molecule type" value="Genomic_DNA"/>
</dbReference>
<gene>
    <name evidence="2" type="ORF">SAMN05216236_104216</name>
</gene>
<accession>A0A1I6ZNI2</accession>
<evidence type="ECO:0000313" key="2">
    <source>
        <dbReference type="EMBL" id="SFT64192.1"/>
    </source>
</evidence>
<dbReference type="PANTHER" id="PTHR45947">
    <property type="entry name" value="SULFOQUINOVOSYL TRANSFERASE SQD2"/>
    <property type="match status" value="1"/>
</dbReference>
<keyword evidence="3" id="KW-1185">Reference proteome</keyword>
<dbReference type="InterPro" id="IPR001296">
    <property type="entry name" value="Glyco_trans_1"/>
</dbReference>
<reference evidence="2 3" key="1">
    <citation type="submission" date="2016-10" db="EMBL/GenBank/DDBJ databases">
        <authorList>
            <person name="de Groot N.N."/>
        </authorList>
    </citation>
    <scope>NUCLEOTIDE SEQUENCE [LARGE SCALE GENOMIC DNA]</scope>
    <source>
        <strain evidence="2 3">CGMCC 1.10959</strain>
    </source>
</reference>
<dbReference type="Pfam" id="PF00534">
    <property type="entry name" value="Glycos_transf_1"/>
    <property type="match status" value="1"/>
</dbReference>
<dbReference type="Proteomes" id="UP000182466">
    <property type="component" value="Unassembled WGS sequence"/>
</dbReference>
<organism evidence="2 3">
    <name type="scientific">Sedimentitalea nanhaiensis</name>
    <dbReference type="NCBI Taxonomy" id="999627"/>
    <lineage>
        <taxon>Bacteria</taxon>
        <taxon>Pseudomonadati</taxon>
        <taxon>Pseudomonadota</taxon>
        <taxon>Alphaproteobacteria</taxon>
        <taxon>Rhodobacterales</taxon>
        <taxon>Paracoccaceae</taxon>
        <taxon>Sedimentitalea</taxon>
    </lineage>
</organism>
<dbReference type="Gene3D" id="3.40.50.2000">
    <property type="entry name" value="Glycogen Phosphorylase B"/>
    <property type="match status" value="1"/>
</dbReference>
<name>A0A1I6ZNI2_9RHOB</name>
<dbReference type="PANTHER" id="PTHR45947:SF3">
    <property type="entry name" value="SULFOQUINOVOSYL TRANSFERASE SQD2"/>
    <property type="match status" value="1"/>
</dbReference>
<dbReference type="GO" id="GO:0016758">
    <property type="term" value="F:hexosyltransferase activity"/>
    <property type="evidence" value="ECO:0007669"/>
    <property type="project" value="TreeGrafter"/>
</dbReference>
<dbReference type="RefSeq" id="WP_027261624.1">
    <property type="nucleotide sequence ID" value="NZ_FPAW01000004.1"/>
</dbReference>
<dbReference type="InterPro" id="IPR050194">
    <property type="entry name" value="Glycosyltransferase_grp1"/>
</dbReference>
<dbReference type="SUPFAM" id="SSF53756">
    <property type="entry name" value="UDP-Glycosyltransferase/glycogen phosphorylase"/>
    <property type="match status" value="1"/>
</dbReference>
<dbReference type="STRING" id="999627.SAMN05216236_104216"/>
<dbReference type="eggNOG" id="COG0438">
    <property type="taxonomic scope" value="Bacteria"/>
</dbReference>
<dbReference type="AlphaFoldDB" id="A0A1I6ZNI2"/>
<keyword evidence="2" id="KW-0328">Glycosyltransferase</keyword>